<dbReference type="InterPro" id="IPR011856">
    <property type="entry name" value="tRNA_endonuc-like_dom_sf"/>
</dbReference>
<evidence type="ECO:0000313" key="3">
    <source>
        <dbReference type="Proteomes" id="UP000320496"/>
    </source>
</evidence>
<gene>
    <name evidence="2" type="ORF">Mal4_35380</name>
</gene>
<dbReference type="OrthoDB" id="570199at2"/>
<organism evidence="2 3">
    <name type="scientific">Maioricimonas rarisocia</name>
    <dbReference type="NCBI Taxonomy" id="2528026"/>
    <lineage>
        <taxon>Bacteria</taxon>
        <taxon>Pseudomonadati</taxon>
        <taxon>Planctomycetota</taxon>
        <taxon>Planctomycetia</taxon>
        <taxon>Planctomycetales</taxon>
        <taxon>Planctomycetaceae</taxon>
        <taxon>Maioricimonas</taxon>
    </lineage>
</organism>
<proteinExistence type="predicted"/>
<dbReference type="AlphaFoldDB" id="A0A517Z9T6"/>
<protein>
    <recommendedName>
        <fullName evidence="1">DUF4268 domain-containing protein</fullName>
    </recommendedName>
</protein>
<name>A0A517Z9T6_9PLAN</name>
<dbReference type="EMBL" id="CP036275">
    <property type="protein sequence ID" value="QDU39201.1"/>
    <property type="molecule type" value="Genomic_DNA"/>
</dbReference>
<dbReference type="GO" id="GO:0003676">
    <property type="term" value="F:nucleic acid binding"/>
    <property type="evidence" value="ECO:0007669"/>
    <property type="project" value="InterPro"/>
</dbReference>
<evidence type="ECO:0000313" key="2">
    <source>
        <dbReference type="EMBL" id="QDU39201.1"/>
    </source>
</evidence>
<evidence type="ECO:0000259" key="1">
    <source>
        <dbReference type="Pfam" id="PF14088"/>
    </source>
</evidence>
<dbReference type="Pfam" id="PF14088">
    <property type="entry name" value="DUF4268"/>
    <property type="match status" value="1"/>
</dbReference>
<feature type="domain" description="DUF4268" evidence="1">
    <location>
        <begin position="182"/>
        <end position="324"/>
    </location>
</feature>
<dbReference type="Gene3D" id="3.40.1350.10">
    <property type="match status" value="1"/>
</dbReference>
<dbReference type="Proteomes" id="UP000320496">
    <property type="component" value="Chromosome"/>
</dbReference>
<dbReference type="RefSeq" id="WP_145370408.1">
    <property type="nucleotide sequence ID" value="NZ_CP036275.1"/>
</dbReference>
<dbReference type="KEGG" id="mri:Mal4_35380"/>
<keyword evidence="3" id="KW-1185">Reference proteome</keyword>
<dbReference type="InterPro" id="IPR025364">
    <property type="entry name" value="DUF4268"/>
</dbReference>
<reference evidence="2 3" key="1">
    <citation type="submission" date="2019-02" db="EMBL/GenBank/DDBJ databases">
        <title>Deep-cultivation of Planctomycetes and their phenomic and genomic characterization uncovers novel biology.</title>
        <authorList>
            <person name="Wiegand S."/>
            <person name="Jogler M."/>
            <person name="Boedeker C."/>
            <person name="Pinto D."/>
            <person name="Vollmers J."/>
            <person name="Rivas-Marin E."/>
            <person name="Kohn T."/>
            <person name="Peeters S.H."/>
            <person name="Heuer A."/>
            <person name="Rast P."/>
            <person name="Oberbeckmann S."/>
            <person name="Bunk B."/>
            <person name="Jeske O."/>
            <person name="Meyerdierks A."/>
            <person name="Storesund J.E."/>
            <person name="Kallscheuer N."/>
            <person name="Luecker S."/>
            <person name="Lage O.M."/>
            <person name="Pohl T."/>
            <person name="Merkel B.J."/>
            <person name="Hornburger P."/>
            <person name="Mueller R.-W."/>
            <person name="Bruemmer F."/>
            <person name="Labrenz M."/>
            <person name="Spormann A.M."/>
            <person name="Op den Camp H."/>
            <person name="Overmann J."/>
            <person name="Amann R."/>
            <person name="Jetten M.S.M."/>
            <person name="Mascher T."/>
            <person name="Medema M.H."/>
            <person name="Devos D.P."/>
            <person name="Kaster A.-K."/>
            <person name="Ovreas L."/>
            <person name="Rohde M."/>
            <person name="Galperin M.Y."/>
            <person name="Jogler C."/>
        </authorList>
    </citation>
    <scope>NUCLEOTIDE SEQUENCE [LARGE SCALE GENOMIC DNA]</scope>
    <source>
        <strain evidence="2 3">Mal4</strain>
    </source>
</reference>
<sequence length="340" mass="38991">MATIPKNLGRLERVDLRDVWTTEAGDFTPWLAEEQNIALLGDTIGIELEVESQEKSVGPFRADILCKDTSNDTWVLIENQLERTDHVHLGQLITYAAGLNAVTIVWVAHRFADEHRAALDWLNDVTGEGIEFFGLEVELWKIGNSLAAPKFNIVSSPNDWSKTASKAAKAAEAGNLTPTQQLQLEFWTAFREYVETKKASFKPTKAYPQTWMTLTLGKSGVVMTAIASAWDSESQSYDKNEIRAEIEINNRYYAKHFYQQLSEAKDEIESEFGEPLTWYNPEDKRTCRIYQRLTVDLHDRDRWPEYHEWLRTKLERLRKVFRPRVMQLSTSAPSGDDADV</sequence>
<accession>A0A517Z9T6</accession>